<reference evidence="3 4" key="1">
    <citation type="submission" date="2022-06" db="EMBL/GenBank/DDBJ databases">
        <title>Isolation of gut microbiota from human fecal samples.</title>
        <authorList>
            <person name="Pamer E.G."/>
            <person name="Barat B."/>
            <person name="Waligurski E."/>
            <person name="Medina S."/>
            <person name="Paddock L."/>
            <person name="Mostad J."/>
        </authorList>
    </citation>
    <scope>NUCLEOTIDE SEQUENCE [LARGE SCALE GENOMIC DNA]</scope>
    <source>
        <strain evidence="3 4">DFI.9.73</strain>
    </source>
</reference>
<feature type="domain" description="Xaa-Pro dipeptidyl-peptidase C-terminal" evidence="2">
    <location>
        <begin position="307"/>
        <end position="540"/>
    </location>
</feature>
<proteinExistence type="predicted"/>
<dbReference type="InterPro" id="IPR008979">
    <property type="entry name" value="Galactose-bd-like_sf"/>
</dbReference>
<dbReference type="Gene3D" id="3.40.50.1820">
    <property type="entry name" value="alpha/beta hydrolase"/>
    <property type="match status" value="1"/>
</dbReference>
<dbReference type="Pfam" id="PF02129">
    <property type="entry name" value="Peptidase_S15"/>
    <property type="match status" value="1"/>
</dbReference>
<dbReference type="InterPro" id="IPR005674">
    <property type="entry name" value="CocE/Ser_esterase"/>
</dbReference>
<protein>
    <submittedName>
        <fullName evidence="3">CocE/NonD family hydrolase</fullName>
    </submittedName>
</protein>
<gene>
    <name evidence="3" type="ORF">NE695_00285</name>
</gene>
<evidence type="ECO:0000313" key="3">
    <source>
        <dbReference type="EMBL" id="MCQ4838348.1"/>
    </source>
</evidence>
<dbReference type="RefSeq" id="WP_066863710.1">
    <property type="nucleotide sequence ID" value="NZ_CABKVV010000013.1"/>
</dbReference>
<dbReference type="Gene3D" id="2.60.120.260">
    <property type="entry name" value="Galactose-binding domain-like"/>
    <property type="match status" value="1"/>
</dbReference>
<dbReference type="GO" id="GO:0016787">
    <property type="term" value="F:hydrolase activity"/>
    <property type="evidence" value="ECO:0007669"/>
    <property type="project" value="UniProtKB-KW"/>
</dbReference>
<comment type="caution">
    <text evidence="3">The sequence shown here is derived from an EMBL/GenBank/DDBJ whole genome shotgun (WGS) entry which is preliminary data.</text>
</comment>
<evidence type="ECO:0000313" key="4">
    <source>
        <dbReference type="Proteomes" id="UP001524473"/>
    </source>
</evidence>
<dbReference type="SUPFAM" id="SSF49785">
    <property type="entry name" value="Galactose-binding domain-like"/>
    <property type="match status" value="1"/>
</dbReference>
<dbReference type="SUPFAM" id="SSF53474">
    <property type="entry name" value="alpha/beta-Hydrolases"/>
    <property type="match status" value="1"/>
</dbReference>
<dbReference type="InterPro" id="IPR000383">
    <property type="entry name" value="Xaa-Pro-like_dom"/>
</dbReference>
<dbReference type="Pfam" id="PF08530">
    <property type="entry name" value="PepX_C"/>
    <property type="match status" value="1"/>
</dbReference>
<dbReference type="SMART" id="SM00939">
    <property type="entry name" value="PepX_C"/>
    <property type="match status" value="1"/>
</dbReference>
<name>A0ABT1RUQ8_9FIRM</name>
<sequence>MAERVQKIRNSYEHSGVPVCFDKTEQGEEKTACRDGVRLRVFWYRPAGAGPFPTIVQRSCYPGAEPDYRVHGEELAKRGYAYLCQFCRGTGGSEGEWEPNVREPEDGADFIRWAAELPWVKSIGYWGCSYLASTGWAITGVLPDKVKSMLLSHYGTERFTSAYQNGLFRHDILTAWAMGNAGRKIEADYLESCRFRPHKEVDEALWGGRLPWYRDWVTNTHRQDPYWNEGFWKFMADAPRKLQIPVCIVEGWYDHHLGSAMQSFQNLSPKAAAHSKLLVGCWNHGFGPCAEGKEQNHLENNEVIQMLAWFEETLRQERLPERSVEWYVIGEDRWRSWKDLPKGQETESFYLDTEGFSLIQEPGREGSHSYVYDPENPVPSHGAESLFSTFQEVGSLLQPEPGYREDVLSFLSDPLPEDLTVLGQVTAELYVKSEAEDTAFTAKLMEVTPEGKSYNIRGSIATLAYEAPYHPGEVRKLCIPMWDVAYRVKKGSRLRLDISSSDFPQYAVHSNFPGIWSEQEHTQKARQTILTGENCPTRIVLPVERGGN</sequence>
<keyword evidence="4" id="KW-1185">Reference proteome</keyword>
<keyword evidence="1 3" id="KW-0378">Hydrolase</keyword>
<dbReference type="GeneID" id="90532364"/>
<dbReference type="InterPro" id="IPR013736">
    <property type="entry name" value="Xaa-Pro_dipept_C"/>
</dbReference>
<dbReference type="Proteomes" id="UP001524473">
    <property type="component" value="Unassembled WGS sequence"/>
</dbReference>
<evidence type="ECO:0000259" key="2">
    <source>
        <dbReference type="SMART" id="SM00939"/>
    </source>
</evidence>
<dbReference type="NCBIfam" id="TIGR00976">
    <property type="entry name" value="CocE_NonD"/>
    <property type="match status" value="1"/>
</dbReference>
<organism evidence="3 4">
    <name type="scientific">Neglectibacter timonensis</name>
    <dbReference type="NCBI Taxonomy" id="1776382"/>
    <lineage>
        <taxon>Bacteria</taxon>
        <taxon>Bacillati</taxon>
        <taxon>Bacillota</taxon>
        <taxon>Clostridia</taxon>
        <taxon>Eubacteriales</taxon>
        <taxon>Oscillospiraceae</taxon>
        <taxon>Neglectibacter</taxon>
    </lineage>
</organism>
<evidence type="ECO:0000256" key="1">
    <source>
        <dbReference type="ARBA" id="ARBA00022801"/>
    </source>
</evidence>
<dbReference type="Gene3D" id="1.10.3020.10">
    <property type="entry name" value="alpha-amino acid ester hydrolase ( Helical cap domain)"/>
    <property type="match status" value="1"/>
</dbReference>
<dbReference type="InterPro" id="IPR029058">
    <property type="entry name" value="AB_hydrolase_fold"/>
</dbReference>
<accession>A0ABT1RUQ8</accession>
<dbReference type="EMBL" id="JANFZH010000001">
    <property type="protein sequence ID" value="MCQ4838348.1"/>
    <property type="molecule type" value="Genomic_DNA"/>
</dbReference>